<dbReference type="GO" id="GO:0004252">
    <property type="term" value="F:serine-type endopeptidase activity"/>
    <property type="evidence" value="ECO:0007669"/>
    <property type="project" value="InterPro"/>
</dbReference>
<dbReference type="CDD" id="cd06530">
    <property type="entry name" value="S26_SPase_I"/>
    <property type="match status" value="2"/>
</dbReference>
<evidence type="ECO:0000256" key="3">
    <source>
        <dbReference type="ARBA" id="ARBA00013208"/>
    </source>
</evidence>
<proteinExistence type="inferred from homology"/>
<feature type="domain" description="Peptidase S26" evidence="8">
    <location>
        <begin position="274"/>
        <end position="311"/>
    </location>
</feature>
<accession>A0AAP2GUU1</accession>
<dbReference type="PROSITE" id="PS00761">
    <property type="entry name" value="SPASE_I_3"/>
    <property type="match status" value="1"/>
</dbReference>
<reference evidence="9 10" key="1">
    <citation type="submission" date="2021-05" db="EMBL/GenBank/DDBJ databases">
        <title>A Polyphasic approach of four new species of the genus Ohtaekwangia: Ohtaekwangia histidinii sp. nov., Ohtaekwangia cretensis sp. nov., Ohtaekwangia indiensis sp. nov., Ohtaekwangia reichenbachii sp. nov. from diverse environment.</title>
        <authorList>
            <person name="Octaviana S."/>
        </authorList>
    </citation>
    <scope>NUCLEOTIDE SEQUENCE [LARGE SCALE GENOMIC DNA]</scope>
    <source>
        <strain evidence="9 10">PWU5</strain>
    </source>
</reference>
<dbReference type="PANTHER" id="PTHR43390:SF1">
    <property type="entry name" value="CHLOROPLAST PROCESSING PEPTIDASE"/>
    <property type="match status" value="1"/>
</dbReference>
<comment type="similarity">
    <text evidence="2 7">Belongs to the peptidase S26 family.</text>
</comment>
<dbReference type="EMBL" id="JAHESE010000018">
    <property type="protein sequence ID" value="MBT1709978.1"/>
    <property type="molecule type" value="Genomic_DNA"/>
</dbReference>
<dbReference type="PRINTS" id="PR00727">
    <property type="entry name" value="LEADERPTASE"/>
</dbReference>
<dbReference type="GO" id="GO:0006465">
    <property type="term" value="P:signal peptide processing"/>
    <property type="evidence" value="ECO:0007669"/>
    <property type="project" value="InterPro"/>
</dbReference>
<evidence type="ECO:0000256" key="4">
    <source>
        <dbReference type="ARBA" id="ARBA00019232"/>
    </source>
</evidence>
<evidence type="ECO:0000259" key="8">
    <source>
        <dbReference type="Pfam" id="PF10502"/>
    </source>
</evidence>
<comment type="caution">
    <text evidence="9">The sequence shown here is derived from an EMBL/GenBank/DDBJ whole genome shotgun (WGS) entry which is preliminary data.</text>
</comment>
<dbReference type="RefSeq" id="WP_254085557.1">
    <property type="nucleotide sequence ID" value="NZ_JAHESE010000018.1"/>
</dbReference>
<dbReference type="InterPro" id="IPR019533">
    <property type="entry name" value="Peptidase_S26"/>
</dbReference>
<evidence type="ECO:0000313" key="10">
    <source>
        <dbReference type="Proteomes" id="UP001319080"/>
    </source>
</evidence>
<protein>
    <recommendedName>
        <fullName evidence="4 7">Signal peptidase I</fullName>
        <ecNumber evidence="3 7">3.4.21.89</ecNumber>
    </recommendedName>
</protein>
<dbReference type="InterPro" id="IPR019758">
    <property type="entry name" value="Pept_S26A_signal_pept_1_CS"/>
</dbReference>
<dbReference type="GO" id="GO:0009003">
    <property type="term" value="F:signal peptidase activity"/>
    <property type="evidence" value="ECO:0007669"/>
    <property type="project" value="UniProtKB-EC"/>
</dbReference>
<feature type="domain" description="Peptidase S26" evidence="8">
    <location>
        <begin position="6"/>
        <end position="133"/>
    </location>
</feature>
<dbReference type="InterPro" id="IPR000223">
    <property type="entry name" value="Pept_S26A_signal_pept_1"/>
</dbReference>
<evidence type="ECO:0000256" key="1">
    <source>
        <dbReference type="ARBA" id="ARBA00000677"/>
    </source>
</evidence>
<dbReference type="Proteomes" id="UP001319080">
    <property type="component" value="Unassembled WGS sequence"/>
</dbReference>
<name>A0AAP2GUU1_9BACT</name>
<keyword evidence="5 7" id="KW-0378">Hydrolase</keyword>
<dbReference type="InterPro" id="IPR036286">
    <property type="entry name" value="LexA/Signal_pep-like_sf"/>
</dbReference>
<organism evidence="9 10">
    <name type="scientific">Dawidia cretensis</name>
    <dbReference type="NCBI Taxonomy" id="2782350"/>
    <lineage>
        <taxon>Bacteria</taxon>
        <taxon>Pseudomonadati</taxon>
        <taxon>Bacteroidota</taxon>
        <taxon>Cytophagia</taxon>
        <taxon>Cytophagales</taxon>
        <taxon>Chryseotaleaceae</taxon>
        <taxon>Dawidia</taxon>
    </lineage>
</organism>
<evidence type="ECO:0000256" key="5">
    <source>
        <dbReference type="ARBA" id="ARBA00022801"/>
    </source>
</evidence>
<dbReference type="Gene3D" id="2.10.109.10">
    <property type="entry name" value="Umud Fragment, subunit A"/>
    <property type="match status" value="2"/>
</dbReference>
<keyword evidence="7" id="KW-0645">Protease</keyword>
<dbReference type="EC" id="3.4.21.89" evidence="3 7"/>
<dbReference type="NCBIfam" id="TIGR02227">
    <property type="entry name" value="sigpep_I_bact"/>
    <property type="match status" value="1"/>
</dbReference>
<dbReference type="AlphaFoldDB" id="A0AAP2GUU1"/>
<gene>
    <name evidence="9" type="primary">lepB</name>
    <name evidence="9" type="ORF">KK062_17160</name>
</gene>
<feature type="active site" evidence="6">
    <location>
        <position position="32"/>
    </location>
</feature>
<keyword evidence="10" id="KW-1185">Reference proteome</keyword>
<feature type="active site" evidence="6">
    <location>
        <position position="108"/>
    </location>
</feature>
<evidence type="ECO:0000256" key="7">
    <source>
        <dbReference type="RuleBase" id="RU362042"/>
    </source>
</evidence>
<evidence type="ECO:0000256" key="2">
    <source>
        <dbReference type="ARBA" id="ARBA00009370"/>
    </source>
</evidence>
<evidence type="ECO:0000256" key="6">
    <source>
        <dbReference type="PIRSR" id="PIRSR600223-1"/>
    </source>
</evidence>
<dbReference type="GO" id="GO:0016020">
    <property type="term" value="C:membrane"/>
    <property type="evidence" value="ECO:0007669"/>
    <property type="project" value="UniProtKB-SubCell"/>
</dbReference>
<dbReference type="SUPFAM" id="SSF51306">
    <property type="entry name" value="LexA/Signal peptidase"/>
    <property type="match status" value="1"/>
</dbReference>
<sequence>MAAYALMAIGLFMGAISLRTLFFEIYTVPSASMEDALYAGDKILVNKLQYGPWLPHSVAEVPWINLLGNGLPADSAARRRHRLTGFDTIGRDDILLFKHRSDRTYYIKRCAAVPGDHVQIRLGQVWINGQPLPAVPSIRLPYAIRCSDPVSVVAMLHTMNKALQPRRTSDALQVFLNGREKERLLTACNIEACVVDPTLYESYVRASIYPAGKASWSLDNFGPLYVPRAKTTIMLDSTTYDLYADIIHRYENTPLHKLGNKFYCRGQEIKRFTFQKDYYFVLGDNRHNSYDSRHWGFIAAEDVEGKAVATLFSPGRFRPLWRKIWNPL</sequence>
<comment type="subcellular location">
    <subcellularLocation>
        <location evidence="7">Membrane</location>
        <topology evidence="7">Single-pass type II membrane protein</topology>
    </subcellularLocation>
</comment>
<evidence type="ECO:0000313" key="9">
    <source>
        <dbReference type="EMBL" id="MBT1709978.1"/>
    </source>
</evidence>
<dbReference type="PANTHER" id="PTHR43390">
    <property type="entry name" value="SIGNAL PEPTIDASE I"/>
    <property type="match status" value="1"/>
</dbReference>
<dbReference type="Pfam" id="PF10502">
    <property type="entry name" value="Peptidase_S26"/>
    <property type="match status" value="2"/>
</dbReference>
<comment type="catalytic activity">
    <reaction evidence="1 7">
        <text>Cleavage of hydrophobic, N-terminal signal or leader sequences from secreted and periplasmic proteins.</text>
        <dbReference type="EC" id="3.4.21.89"/>
    </reaction>
</comment>